<gene>
    <name evidence="1" type="ORF">CCH79_00019027</name>
</gene>
<sequence length="139" mass="15232">MKSGSDGVSERRMMGGGAAAWKRLVSLQTRLLPPDRLTGPDGSAQTPWLCPDLRKWLAVRPEETLRKAEGCLSGFRISVPVLRHHLNGITVLPGASSPARLTRFCSAIFQPTHNSRYSPFSLDFLIPPCTSFSINKGNN</sequence>
<evidence type="ECO:0000313" key="2">
    <source>
        <dbReference type="Proteomes" id="UP000250572"/>
    </source>
</evidence>
<organism evidence="1 2">
    <name type="scientific">Gambusia affinis</name>
    <name type="common">Western mosquitofish</name>
    <name type="synonym">Heterandria affinis</name>
    <dbReference type="NCBI Taxonomy" id="33528"/>
    <lineage>
        <taxon>Eukaryota</taxon>
        <taxon>Metazoa</taxon>
        <taxon>Chordata</taxon>
        <taxon>Craniata</taxon>
        <taxon>Vertebrata</taxon>
        <taxon>Euteleostomi</taxon>
        <taxon>Actinopterygii</taxon>
        <taxon>Neopterygii</taxon>
        <taxon>Teleostei</taxon>
        <taxon>Neoteleostei</taxon>
        <taxon>Acanthomorphata</taxon>
        <taxon>Ovalentaria</taxon>
        <taxon>Atherinomorphae</taxon>
        <taxon>Cyprinodontiformes</taxon>
        <taxon>Poeciliidae</taxon>
        <taxon>Poeciliinae</taxon>
        <taxon>Gambusia</taxon>
    </lineage>
</organism>
<dbReference type="Proteomes" id="UP000250572">
    <property type="component" value="Unassembled WGS sequence"/>
</dbReference>
<accession>A0A315VXY7</accession>
<dbReference type="AlphaFoldDB" id="A0A315VXY7"/>
<reference evidence="1 2" key="1">
    <citation type="journal article" date="2018" name="G3 (Bethesda)">
        <title>A High-Quality Reference Genome for the Invasive Mosquitofish Gambusia affinis Using a Chicago Library.</title>
        <authorList>
            <person name="Hoffberg S.L."/>
            <person name="Troendle N.J."/>
            <person name="Glenn T.C."/>
            <person name="Mahmud O."/>
            <person name="Louha S."/>
            <person name="Chalopin D."/>
            <person name="Bennetzen J.L."/>
            <person name="Mauricio R."/>
        </authorList>
    </citation>
    <scope>NUCLEOTIDE SEQUENCE [LARGE SCALE GENOMIC DNA]</scope>
    <source>
        <strain evidence="1">NE01/NJP1002.9</strain>
        <tissue evidence="1">Muscle</tissue>
    </source>
</reference>
<proteinExistence type="predicted"/>
<dbReference type="EMBL" id="NHOQ01000862">
    <property type="protein sequence ID" value="PWA28299.1"/>
    <property type="molecule type" value="Genomic_DNA"/>
</dbReference>
<keyword evidence="2" id="KW-1185">Reference proteome</keyword>
<evidence type="ECO:0000313" key="1">
    <source>
        <dbReference type="EMBL" id="PWA28299.1"/>
    </source>
</evidence>
<protein>
    <submittedName>
        <fullName evidence="1">Uncharacterized protein</fullName>
    </submittedName>
</protein>
<comment type="caution">
    <text evidence="1">The sequence shown here is derived from an EMBL/GenBank/DDBJ whole genome shotgun (WGS) entry which is preliminary data.</text>
</comment>
<name>A0A315VXY7_GAMAF</name>